<evidence type="ECO:0000256" key="2">
    <source>
        <dbReference type="ARBA" id="ARBA00022692"/>
    </source>
</evidence>
<reference evidence="7 8" key="1">
    <citation type="submission" date="2016-10" db="EMBL/GenBank/DDBJ databases">
        <title>Marinobacter salinus sp. nov., a moderately halophilic bacterium isolated from a tidal flat environment.</title>
        <authorList>
            <person name="Park S.-J."/>
        </authorList>
    </citation>
    <scope>NUCLEOTIDE SEQUENCE [LARGE SCALE GENOMIC DNA]</scope>
    <source>
        <strain evidence="7 8">Hb8</strain>
    </source>
</reference>
<feature type="transmembrane region" description="Helical" evidence="5">
    <location>
        <begin position="380"/>
        <end position="400"/>
    </location>
</feature>
<protein>
    <submittedName>
        <fullName evidence="7">Polymerase</fullName>
    </submittedName>
</protein>
<dbReference type="KEGG" id="msq:BKP64_04575"/>
<feature type="transmembrane region" description="Helical" evidence="5">
    <location>
        <begin position="344"/>
        <end position="360"/>
    </location>
</feature>
<dbReference type="InterPro" id="IPR007016">
    <property type="entry name" value="O-antigen_ligase-rel_domated"/>
</dbReference>
<evidence type="ECO:0000313" key="7">
    <source>
        <dbReference type="EMBL" id="AOY87505.1"/>
    </source>
</evidence>
<feature type="transmembrane region" description="Helical" evidence="5">
    <location>
        <begin position="51"/>
        <end position="69"/>
    </location>
</feature>
<accession>A0A1D9GJ42</accession>
<evidence type="ECO:0000313" key="8">
    <source>
        <dbReference type="Proteomes" id="UP000177445"/>
    </source>
</evidence>
<feature type="domain" description="O-antigen ligase-related" evidence="6">
    <location>
        <begin position="209"/>
        <end position="353"/>
    </location>
</feature>
<feature type="transmembrane region" description="Helical" evidence="5">
    <location>
        <begin position="406"/>
        <end position="423"/>
    </location>
</feature>
<dbReference type="EMBL" id="CP017715">
    <property type="protein sequence ID" value="AOY87505.1"/>
    <property type="molecule type" value="Genomic_DNA"/>
</dbReference>
<dbReference type="GO" id="GO:0016020">
    <property type="term" value="C:membrane"/>
    <property type="evidence" value="ECO:0007669"/>
    <property type="project" value="UniProtKB-SubCell"/>
</dbReference>
<keyword evidence="3 5" id="KW-1133">Transmembrane helix</keyword>
<evidence type="ECO:0000256" key="3">
    <source>
        <dbReference type="ARBA" id="ARBA00022989"/>
    </source>
</evidence>
<dbReference type="Proteomes" id="UP000177445">
    <property type="component" value="Chromosome"/>
</dbReference>
<name>A0A1D9GJ42_9GAMM</name>
<dbReference type="AlphaFoldDB" id="A0A1D9GJ42"/>
<keyword evidence="2 5" id="KW-0812">Transmembrane</keyword>
<dbReference type="OrthoDB" id="871774at2"/>
<dbReference type="Pfam" id="PF04932">
    <property type="entry name" value="Wzy_C"/>
    <property type="match status" value="1"/>
</dbReference>
<feature type="transmembrane region" description="Helical" evidence="5">
    <location>
        <begin position="81"/>
        <end position="100"/>
    </location>
</feature>
<feature type="transmembrane region" description="Helical" evidence="5">
    <location>
        <begin position="249"/>
        <end position="266"/>
    </location>
</feature>
<dbReference type="PANTHER" id="PTHR37422:SF23">
    <property type="entry name" value="TEICHURONIC ACID BIOSYNTHESIS PROTEIN TUAE"/>
    <property type="match status" value="1"/>
</dbReference>
<keyword evidence="4 5" id="KW-0472">Membrane</keyword>
<organism evidence="7 8">
    <name type="scientific">Marinobacter salinus</name>
    <dbReference type="NCBI Taxonomy" id="1874317"/>
    <lineage>
        <taxon>Bacteria</taxon>
        <taxon>Pseudomonadati</taxon>
        <taxon>Pseudomonadota</taxon>
        <taxon>Gammaproteobacteria</taxon>
        <taxon>Pseudomonadales</taxon>
        <taxon>Marinobacteraceae</taxon>
        <taxon>Marinobacter</taxon>
    </lineage>
</organism>
<proteinExistence type="predicted"/>
<dbReference type="STRING" id="1874317.BKP64_04575"/>
<feature type="transmembrane region" description="Helical" evidence="5">
    <location>
        <begin position="223"/>
        <end position="242"/>
    </location>
</feature>
<evidence type="ECO:0000256" key="4">
    <source>
        <dbReference type="ARBA" id="ARBA00023136"/>
    </source>
</evidence>
<keyword evidence="8" id="KW-1185">Reference proteome</keyword>
<comment type="subcellular location">
    <subcellularLocation>
        <location evidence="1">Membrane</location>
        <topology evidence="1">Multi-pass membrane protein</topology>
    </subcellularLocation>
</comment>
<gene>
    <name evidence="7" type="ORF">BKP64_04575</name>
</gene>
<dbReference type="RefSeq" id="WP_070966583.1">
    <property type="nucleotide sequence ID" value="NZ_CP017715.1"/>
</dbReference>
<feature type="transmembrane region" description="Helical" evidence="5">
    <location>
        <begin position="7"/>
        <end position="31"/>
    </location>
</feature>
<feature type="transmembrane region" description="Helical" evidence="5">
    <location>
        <begin position="199"/>
        <end position="217"/>
    </location>
</feature>
<dbReference type="InterPro" id="IPR051533">
    <property type="entry name" value="WaaL-like"/>
</dbReference>
<evidence type="ECO:0000259" key="6">
    <source>
        <dbReference type="Pfam" id="PF04932"/>
    </source>
</evidence>
<dbReference type="PANTHER" id="PTHR37422">
    <property type="entry name" value="TEICHURONIC ACID BIOSYNTHESIS PROTEIN TUAE"/>
    <property type="match status" value="1"/>
</dbReference>
<evidence type="ECO:0000256" key="1">
    <source>
        <dbReference type="ARBA" id="ARBA00004141"/>
    </source>
</evidence>
<feature type="transmembrane region" description="Helical" evidence="5">
    <location>
        <begin position="112"/>
        <end position="129"/>
    </location>
</feature>
<sequence length="446" mass="50177">MSKMALIFLAVFFGGIVAGFFYTGAAAFVLYQMVYFLNPDDRWWSAQIPGLRYSFIASLLMLIVLGAKYKELSQKSAWKEQPVFIYLMVLVGLFYIAKLWSLAPDIHDDFTFIFLKLIIIVLVAYKLLNSEATLKVATWAYLLGCTYLGYLATSTGRNSGDRLEGIALPDGGDVNGVAAAIVPAGVLLLYYAWMGNKKVRVFCFFCGAFVANGLVLFNSRGAFLGTVASAGLFLLFMMFSKYRRKGQRGLAVFIVIVGISGGLYVADDLFWQRMSTLQSSDSAESGSHRVLFWMTTFDMMEDHPLGMGVHGYNILSPLYLTEEEREGVQYKTVHSIWFQALSELGWHGLLIFLAMLISLYRMSKKAKTFVLDNKEYEKYFHLLALECAVLGYLVTSTFINQLRAEILYWMILFLAVAIKVYYLHPQSVTVSARSLGSRIQGKVKRV</sequence>
<evidence type="ECO:0000256" key="5">
    <source>
        <dbReference type="SAM" id="Phobius"/>
    </source>
</evidence>
<feature type="transmembrane region" description="Helical" evidence="5">
    <location>
        <begin position="174"/>
        <end position="192"/>
    </location>
</feature>
<feature type="transmembrane region" description="Helical" evidence="5">
    <location>
        <begin position="136"/>
        <end position="154"/>
    </location>
</feature>